<evidence type="ECO:0000313" key="9">
    <source>
        <dbReference type="EMBL" id="GGO35018.1"/>
    </source>
</evidence>
<dbReference type="Pfam" id="PF00777">
    <property type="entry name" value="Glyco_transf_29"/>
    <property type="match status" value="1"/>
</dbReference>
<dbReference type="Gene3D" id="3.90.1480.20">
    <property type="entry name" value="Glycosyl transferase family 29"/>
    <property type="match status" value="1"/>
</dbReference>
<protein>
    <recommendedName>
        <fullName evidence="11">Glycosyltransferase family 29 (Sialyltransferase)</fullName>
    </recommendedName>
</protein>
<dbReference type="EMBL" id="BMLP01000005">
    <property type="protein sequence ID" value="GGO35018.1"/>
    <property type="molecule type" value="Genomic_DNA"/>
</dbReference>
<keyword evidence="8" id="KW-0325">Glycoprotein</keyword>
<evidence type="ECO:0000256" key="7">
    <source>
        <dbReference type="ARBA" id="ARBA00023136"/>
    </source>
</evidence>
<keyword evidence="4" id="KW-0808">Transferase</keyword>
<evidence type="ECO:0000256" key="3">
    <source>
        <dbReference type="ARBA" id="ARBA00022676"/>
    </source>
</evidence>
<keyword evidence="10" id="KW-1185">Reference proteome</keyword>
<dbReference type="GO" id="GO:0016020">
    <property type="term" value="C:membrane"/>
    <property type="evidence" value="ECO:0007669"/>
    <property type="project" value="UniProtKB-SubCell"/>
</dbReference>
<dbReference type="GO" id="GO:0012505">
    <property type="term" value="C:endomembrane system"/>
    <property type="evidence" value="ECO:0007669"/>
    <property type="project" value="UniProtKB-SubCell"/>
</dbReference>
<evidence type="ECO:0000256" key="4">
    <source>
        <dbReference type="ARBA" id="ARBA00022679"/>
    </source>
</evidence>
<evidence type="ECO:0000313" key="10">
    <source>
        <dbReference type="Proteomes" id="UP000598196"/>
    </source>
</evidence>
<dbReference type="Proteomes" id="UP000598196">
    <property type="component" value="Unassembled WGS sequence"/>
</dbReference>
<evidence type="ECO:0000256" key="8">
    <source>
        <dbReference type="ARBA" id="ARBA00023180"/>
    </source>
</evidence>
<dbReference type="InterPro" id="IPR001675">
    <property type="entry name" value="Glyco_trans_29"/>
</dbReference>
<gene>
    <name evidence="9" type="ORF">GCM10010991_26600</name>
</gene>
<keyword evidence="5" id="KW-0812">Transmembrane</keyword>
<dbReference type="RefSeq" id="WP_146287484.1">
    <property type="nucleotide sequence ID" value="NZ_BMLP01000005.1"/>
</dbReference>
<keyword evidence="7" id="KW-0472">Membrane</keyword>
<evidence type="ECO:0000256" key="6">
    <source>
        <dbReference type="ARBA" id="ARBA00022989"/>
    </source>
</evidence>
<organism evidence="9 10">
    <name type="scientific">Gemmobacter aquaticus</name>
    <dbReference type="NCBI Taxonomy" id="490185"/>
    <lineage>
        <taxon>Bacteria</taxon>
        <taxon>Pseudomonadati</taxon>
        <taxon>Pseudomonadota</taxon>
        <taxon>Alphaproteobacteria</taxon>
        <taxon>Rhodobacterales</taxon>
        <taxon>Paracoccaceae</taxon>
        <taxon>Gemmobacter</taxon>
    </lineage>
</organism>
<comment type="subcellular location">
    <subcellularLocation>
        <location evidence="2">Endomembrane system</location>
    </subcellularLocation>
    <subcellularLocation>
        <location evidence="1">Membrane</location>
        <topology evidence="1">Single-pass membrane protein</topology>
    </subcellularLocation>
</comment>
<evidence type="ECO:0000256" key="1">
    <source>
        <dbReference type="ARBA" id="ARBA00004167"/>
    </source>
</evidence>
<evidence type="ECO:0000256" key="2">
    <source>
        <dbReference type="ARBA" id="ARBA00004308"/>
    </source>
</evidence>
<accession>A0A917YNH6</accession>
<sequence length="205" mass="22781">MNRLQYLFAKWRGDEAAFAAASVTEAELLKTIEGKQVALIGNARALAEQDYGAEIDSADVIIRINSAPMPSARSHGTRTDWLALAVRLSPDEFDRLGQPRLLWLSPKFKRISWNVLQAPGFFRYPPARYQRLRADLGTGPTTGIMMIDLLATSRMAGLRLYGFDFFASLSLSGPRTKADVGHNFDGEAAFVADLSARDPRIVHRR</sequence>
<evidence type="ECO:0000256" key="5">
    <source>
        <dbReference type="ARBA" id="ARBA00022692"/>
    </source>
</evidence>
<name>A0A917YNH6_9RHOB</name>
<comment type="caution">
    <text evidence="9">The sequence shown here is derived from an EMBL/GenBank/DDBJ whole genome shotgun (WGS) entry which is preliminary data.</text>
</comment>
<keyword evidence="6" id="KW-1133">Transmembrane helix</keyword>
<dbReference type="GO" id="GO:0008373">
    <property type="term" value="F:sialyltransferase activity"/>
    <property type="evidence" value="ECO:0007669"/>
    <property type="project" value="InterPro"/>
</dbReference>
<dbReference type="OrthoDB" id="5614897at2"/>
<dbReference type="AlphaFoldDB" id="A0A917YNH6"/>
<keyword evidence="3" id="KW-0328">Glycosyltransferase</keyword>
<proteinExistence type="predicted"/>
<evidence type="ECO:0008006" key="11">
    <source>
        <dbReference type="Google" id="ProtNLM"/>
    </source>
</evidence>
<reference evidence="9 10" key="1">
    <citation type="journal article" date="2014" name="Int. J. Syst. Evol. Microbiol.">
        <title>Complete genome sequence of Corynebacterium casei LMG S-19264T (=DSM 44701T), isolated from a smear-ripened cheese.</title>
        <authorList>
            <consortium name="US DOE Joint Genome Institute (JGI-PGF)"/>
            <person name="Walter F."/>
            <person name="Albersmeier A."/>
            <person name="Kalinowski J."/>
            <person name="Ruckert C."/>
        </authorList>
    </citation>
    <scope>NUCLEOTIDE SEQUENCE [LARGE SCALE GENOMIC DNA]</scope>
    <source>
        <strain evidence="9 10">CGMCC 1.7029</strain>
    </source>
</reference>
<dbReference type="InterPro" id="IPR038578">
    <property type="entry name" value="GT29-like_sf"/>
</dbReference>